<organism evidence="1 2">
    <name type="scientific">Armillaria borealis</name>
    <dbReference type="NCBI Taxonomy" id="47425"/>
    <lineage>
        <taxon>Eukaryota</taxon>
        <taxon>Fungi</taxon>
        <taxon>Dikarya</taxon>
        <taxon>Basidiomycota</taxon>
        <taxon>Agaricomycotina</taxon>
        <taxon>Agaricomycetes</taxon>
        <taxon>Agaricomycetidae</taxon>
        <taxon>Agaricales</taxon>
        <taxon>Marasmiineae</taxon>
        <taxon>Physalacriaceae</taxon>
        <taxon>Armillaria</taxon>
    </lineage>
</organism>
<name>A0AA39MVT9_9AGAR</name>
<dbReference type="EMBL" id="JAUEPT010000010">
    <property type="protein sequence ID" value="KAK0448068.1"/>
    <property type="molecule type" value="Genomic_DNA"/>
</dbReference>
<reference evidence="1" key="1">
    <citation type="submission" date="2023-06" db="EMBL/GenBank/DDBJ databases">
        <authorList>
            <consortium name="Lawrence Berkeley National Laboratory"/>
            <person name="Ahrendt S."/>
            <person name="Sahu N."/>
            <person name="Indic B."/>
            <person name="Wong-Bajracharya J."/>
            <person name="Merenyi Z."/>
            <person name="Ke H.-M."/>
            <person name="Monk M."/>
            <person name="Kocsube S."/>
            <person name="Drula E."/>
            <person name="Lipzen A."/>
            <person name="Balint B."/>
            <person name="Henrissat B."/>
            <person name="Andreopoulos B."/>
            <person name="Martin F.M."/>
            <person name="Harder C.B."/>
            <person name="Rigling D."/>
            <person name="Ford K.L."/>
            <person name="Foster G.D."/>
            <person name="Pangilinan J."/>
            <person name="Papanicolaou A."/>
            <person name="Barry K."/>
            <person name="LaButti K."/>
            <person name="Viragh M."/>
            <person name="Koriabine M."/>
            <person name="Yan M."/>
            <person name="Riley R."/>
            <person name="Champramary S."/>
            <person name="Plett K.L."/>
            <person name="Tsai I.J."/>
            <person name="Slot J."/>
            <person name="Sipos G."/>
            <person name="Plett J."/>
            <person name="Nagy L.G."/>
            <person name="Grigoriev I.V."/>
        </authorList>
    </citation>
    <scope>NUCLEOTIDE SEQUENCE</scope>
    <source>
        <strain evidence="1">FPL87.14</strain>
    </source>
</reference>
<dbReference type="AlphaFoldDB" id="A0AA39MVT9"/>
<sequence>MSLPVELIARILADTWASLTSTEEHIKTFATCSLVSREWFDIMKEVNSTHSWIPLAYNSGQLYIIKSLSSISNPILCRTLMFRVDYVAMPQRVVITRCEPSVEANKGIESLLRKLFYGPNPPRYATHIYVDYLDDSRVHTPSFWIPPQIVRLTILYRFRSWTVEWLDKQDFHPCQCSRSTIDRQVDHLTIMGATPELTRGLITPLSEWKCLSFLTIDSDAPDIDIPSTSRISVLRRSEDFGHEVVEPDFLLRVMFGDQYSQGILYDSSYFDYLTHFKDMYADPNIPMFEQVIPVGSVGYIDPMTRKFIILFNAIDPGFSMDTRLDFIPSLLDSGVTKLVIHPKHCQAWDREYFDSFVSPHILDVLLAIDQPASSTVEVLRPEQLYLSLGRACCKELVGTHFEAWLLDHEQKILDIFGDEHPYIRKRLNLGEGLSLLQSLTSELRCPLK</sequence>
<accession>A0AA39MVT9</accession>
<keyword evidence="2" id="KW-1185">Reference proteome</keyword>
<proteinExistence type="predicted"/>
<protein>
    <submittedName>
        <fullName evidence="1">Uncharacterized protein</fullName>
    </submittedName>
</protein>
<dbReference type="Proteomes" id="UP001175226">
    <property type="component" value="Unassembled WGS sequence"/>
</dbReference>
<gene>
    <name evidence="1" type="ORF">EV421DRAFT_1733223</name>
</gene>
<comment type="caution">
    <text evidence="1">The sequence shown here is derived from an EMBL/GenBank/DDBJ whole genome shotgun (WGS) entry which is preliminary data.</text>
</comment>
<evidence type="ECO:0000313" key="1">
    <source>
        <dbReference type="EMBL" id="KAK0448068.1"/>
    </source>
</evidence>
<evidence type="ECO:0000313" key="2">
    <source>
        <dbReference type="Proteomes" id="UP001175226"/>
    </source>
</evidence>